<dbReference type="Proteomes" id="UP000557566">
    <property type="component" value="Unassembled WGS sequence"/>
</dbReference>
<gene>
    <name evidence="2" type="ORF">G6O67_000988</name>
</gene>
<comment type="caution">
    <text evidence="2">The sequence shown here is derived from an EMBL/GenBank/DDBJ whole genome shotgun (WGS) entry which is preliminary data.</text>
</comment>
<feature type="signal peptide" evidence="1">
    <location>
        <begin position="1"/>
        <end position="16"/>
    </location>
</feature>
<evidence type="ECO:0000313" key="3">
    <source>
        <dbReference type="Proteomes" id="UP000557566"/>
    </source>
</evidence>
<keyword evidence="3" id="KW-1185">Reference proteome</keyword>
<feature type="chain" id="PRO_5034519740" evidence="1">
    <location>
        <begin position="17"/>
        <end position="106"/>
    </location>
</feature>
<organism evidence="2 3">
    <name type="scientific">Ophiocordyceps sinensis</name>
    <dbReference type="NCBI Taxonomy" id="72228"/>
    <lineage>
        <taxon>Eukaryota</taxon>
        <taxon>Fungi</taxon>
        <taxon>Dikarya</taxon>
        <taxon>Ascomycota</taxon>
        <taxon>Pezizomycotina</taxon>
        <taxon>Sordariomycetes</taxon>
        <taxon>Hypocreomycetidae</taxon>
        <taxon>Hypocreales</taxon>
        <taxon>Ophiocordycipitaceae</taxon>
        <taxon>Ophiocordyceps</taxon>
    </lineage>
</organism>
<name>A0A8H4PWK2_9HYPO</name>
<keyword evidence="1" id="KW-0732">Signal</keyword>
<evidence type="ECO:0000313" key="2">
    <source>
        <dbReference type="EMBL" id="KAF4511777.1"/>
    </source>
</evidence>
<sequence>MKSMLALAAIIAAVNALPPAAPAGPDSQSAMLDVGSHNLAANKALVARLSLTTDLTANIGSSACIKVCEGIVGGCTVACFLGGPLDPFCDACVAPAIGTCAACASR</sequence>
<evidence type="ECO:0000256" key="1">
    <source>
        <dbReference type="SAM" id="SignalP"/>
    </source>
</evidence>
<dbReference type="AlphaFoldDB" id="A0A8H4PWK2"/>
<proteinExistence type="predicted"/>
<dbReference type="EMBL" id="JAAVMX010000002">
    <property type="protein sequence ID" value="KAF4511777.1"/>
    <property type="molecule type" value="Genomic_DNA"/>
</dbReference>
<accession>A0A8H4PWK2</accession>
<dbReference type="OrthoDB" id="10590185at2759"/>
<protein>
    <submittedName>
        <fullName evidence="2">Uncharacterized protein</fullName>
    </submittedName>
</protein>
<reference evidence="2 3" key="1">
    <citation type="journal article" date="2020" name="Genome Biol. Evol.">
        <title>A new high-quality draft genome assembly of the Chinese cordyceps Ophiocordyceps sinensis.</title>
        <authorList>
            <person name="Shu R."/>
            <person name="Zhang J."/>
            <person name="Meng Q."/>
            <person name="Zhang H."/>
            <person name="Zhou G."/>
            <person name="Li M."/>
            <person name="Wu P."/>
            <person name="Zhao Y."/>
            <person name="Chen C."/>
            <person name="Qin Q."/>
        </authorList>
    </citation>
    <scope>NUCLEOTIDE SEQUENCE [LARGE SCALE GENOMIC DNA]</scope>
    <source>
        <strain evidence="2 3">IOZ07</strain>
    </source>
</reference>